<keyword evidence="3" id="KW-1185">Reference proteome</keyword>
<name>A0ABD2L3F0_9BILA</name>
<dbReference type="AlphaFoldDB" id="A0ABD2L3F0"/>
<reference evidence="2 3" key="1">
    <citation type="submission" date="2024-10" db="EMBL/GenBank/DDBJ databases">
        <authorList>
            <person name="Kim D."/>
        </authorList>
    </citation>
    <scope>NUCLEOTIDE SEQUENCE [LARGE SCALE GENOMIC DNA]</scope>
    <source>
        <strain evidence="2">BH-2024</strain>
    </source>
</reference>
<evidence type="ECO:0000313" key="3">
    <source>
        <dbReference type="Proteomes" id="UP001620626"/>
    </source>
</evidence>
<feature type="compositionally biased region" description="Basic and acidic residues" evidence="1">
    <location>
        <begin position="241"/>
        <end position="254"/>
    </location>
</feature>
<dbReference type="EMBL" id="JBICBT010000559">
    <property type="protein sequence ID" value="KAL3109668.1"/>
    <property type="molecule type" value="Genomic_DNA"/>
</dbReference>
<evidence type="ECO:0000313" key="2">
    <source>
        <dbReference type="EMBL" id="KAL3109668.1"/>
    </source>
</evidence>
<dbReference type="Proteomes" id="UP001620626">
    <property type="component" value="Unassembled WGS sequence"/>
</dbReference>
<sequence>MPPKRRRCCLNQSCEDCRRKQAIKAIEADNIRAKECQGEHDPACVVNLRITNPELHREAYDGMDAVVERITDGPIDVHCPDCDLVYSHYAVKWIGSERDWHGLGPGVTIVGTNQLDSNDVREFETEKREREKEVHDGLMLGRVNENIDLLNQINEFEDFAADPGRMAKKIVFELEEEEEREEEQEEEREEEQEEEREEEEEEEREEEQDEEGEEEQVGASSDVGNKKRRKKKKKRSRGGKGFRDWMNKEKEKEASASGNDAGGEEDENADAVSITSSTAKKAIMDFALWRMAKNKRKK</sequence>
<feature type="compositionally biased region" description="Acidic residues" evidence="1">
    <location>
        <begin position="175"/>
        <end position="216"/>
    </location>
</feature>
<feature type="compositionally biased region" description="Basic residues" evidence="1">
    <location>
        <begin position="226"/>
        <end position="240"/>
    </location>
</feature>
<proteinExistence type="predicted"/>
<protein>
    <submittedName>
        <fullName evidence="2">Uncharacterized protein</fullName>
    </submittedName>
</protein>
<evidence type="ECO:0000256" key="1">
    <source>
        <dbReference type="SAM" id="MobiDB-lite"/>
    </source>
</evidence>
<gene>
    <name evidence="2" type="ORF">niasHT_017212</name>
</gene>
<accession>A0ABD2L3F0</accession>
<feature type="region of interest" description="Disordered" evidence="1">
    <location>
        <begin position="175"/>
        <end position="273"/>
    </location>
</feature>
<comment type="caution">
    <text evidence="2">The sequence shown here is derived from an EMBL/GenBank/DDBJ whole genome shotgun (WGS) entry which is preliminary data.</text>
</comment>
<organism evidence="2 3">
    <name type="scientific">Heterodera trifolii</name>
    <dbReference type="NCBI Taxonomy" id="157864"/>
    <lineage>
        <taxon>Eukaryota</taxon>
        <taxon>Metazoa</taxon>
        <taxon>Ecdysozoa</taxon>
        <taxon>Nematoda</taxon>
        <taxon>Chromadorea</taxon>
        <taxon>Rhabditida</taxon>
        <taxon>Tylenchina</taxon>
        <taxon>Tylenchomorpha</taxon>
        <taxon>Tylenchoidea</taxon>
        <taxon>Heteroderidae</taxon>
        <taxon>Heteroderinae</taxon>
        <taxon>Heterodera</taxon>
    </lineage>
</organism>